<dbReference type="Proteomes" id="UP000266441">
    <property type="component" value="Unassembled WGS sequence"/>
</dbReference>
<protein>
    <recommendedName>
        <fullName evidence="3">Right-handed parallel beta-helix repeat-containing protein</fullName>
    </recommendedName>
</protein>
<feature type="non-terminal residue" evidence="1">
    <location>
        <position position="357"/>
    </location>
</feature>
<keyword evidence="2" id="KW-1185">Reference proteome</keyword>
<dbReference type="RefSeq" id="WP_147372285.1">
    <property type="nucleotide sequence ID" value="NZ_QWET01000050.1"/>
</dbReference>
<name>A0A399CXD8_9BACT</name>
<organism evidence="1 2">
    <name type="scientific">Mariniphaga sediminis</name>
    <dbReference type="NCBI Taxonomy" id="1628158"/>
    <lineage>
        <taxon>Bacteria</taxon>
        <taxon>Pseudomonadati</taxon>
        <taxon>Bacteroidota</taxon>
        <taxon>Bacteroidia</taxon>
        <taxon>Marinilabiliales</taxon>
        <taxon>Prolixibacteraceae</taxon>
        <taxon>Mariniphaga</taxon>
    </lineage>
</organism>
<gene>
    <name evidence="1" type="ORF">D1164_23470</name>
</gene>
<sequence length="357" mass="39745">MKNSNKNSSNRKFFLIILLSLLLVLDNYIHAIENESVYTVEVNIPPYDSLNSEHFLISTISDWSHINDSNKRYFYVEPHSGYGTITITADGTAEQKRYISLYNGNNTHPAKLSDAQQADVQLIFSNAHYWVVDRMSSIDPGGVVCYTVADHSQNIVLNRIHLKNFYNGFVIKGTLNTPYTENITIQNSRIDPMSAAGIDADRVAILLTGEAWNISRTLKNTKILNNEIKNCNDGVMPLRHPAVSGLEVDYPGTIIDCNHIYVDSDVYTDGNGNYDPNGLWAWTENAIDLKGGSNDPNNPMIISNNYLWGYRRTDTNGGGSGSWGPASDGHYHVKNVIIKDNVIFDSNRGICFSDPGG</sequence>
<comment type="caution">
    <text evidence="1">The sequence shown here is derived from an EMBL/GenBank/DDBJ whole genome shotgun (WGS) entry which is preliminary data.</text>
</comment>
<evidence type="ECO:0000313" key="1">
    <source>
        <dbReference type="EMBL" id="RIH62720.1"/>
    </source>
</evidence>
<proteinExistence type="predicted"/>
<dbReference type="AlphaFoldDB" id="A0A399CXD8"/>
<dbReference type="OrthoDB" id="5522893at2"/>
<dbReference type="InterPro" id="IPR006626">
    <property type="entry name" value="PbH1"/>
</dbReference>
<dbReference type="SUPFAM" id="SSF51126">
    <property type="entry name" value="Pectin lyase-like"/>
    <property type="match status" value="1"/>
</dbReference>
<reference evidence="1 2" key="1">
    <citation type="journal article" date="2015" name="Int. J. Syst. Evol. Microbiol.">
        <title>Mariniphaga sediminis sp. nov., isolated from coastal sediment.</title>
        <authorList>
            <person name="Wang F.Q."/>
            <person name="Shen Q.Y."/>
            <person name="Chen G.J."/>
            <person name="Du Z.J."/>
        </authorList>
    </citation>
    <scope>NUCLEOTIDE SEQUENCE [LARGE SCALE GENOMIC DNA]</scope>
    <source>
        <strain evidence="1 2">SY21</strain>
    </source>
</reference>
<accession>A0A399CXD8</accession>
<evidence type="ECO:0008006" key="3">
    <source>
        <dbReference type="Google" id="ProtNLM"/>
    </source>
</evidence>
<dbReference type="SMART" id="SM00710">
    <property type="entry name" value="PbH1"/>
    <property type="match status" value="4"/>
</dbReference>
<dbReference type="InterPro" id="IPR011050">
    <property type="entry name" value="Pectin_lyase_fold/virulence"/>
</dbReference>
<dbReference type="EMBL" id="QWET01000050">
    <property type="protein sequence ID" value="RIH62720.1"/>
    <property type="molecule type" value="Genomic_DNA"/>
</dbReference>
<evidence type="ECO:0000313" key="2">
    <source>
        <dbReference type="Proteomes" id="UP000266441"/>
    </source>
</evidence>